<dbReference type="Proteomes" id="UP000009227">
    <property type="component" value="Chromosome"/>
</dbReference>
<dbReference type="AlphaFoldDB" id="F6BCW3"/>
<evidence type="ECO:0000313" key="1">
    <source>
        <dbReference type="EMBL" id="AEF96324.1"/>
    </source>
</evidence>
<gene>
    <name evidence="1" type="ordered locus">Metig_0778</name>
</gene>
<evidence type="ECO:0000313" key="2">
    <source>
        <dbReference type="Proteomes" id="UP000009227"/>
    </source>
</evidence>
<dbReference type="EMBL" id="CP002737">
    <property type="protein sequence ID" value="AEF96324.1"/>
    <property type="molecule type" value="Genomic_DNA"/>
</dbReference>
<protein>
    <submittedName>
        <fullName evidence="1">Class III signal peptide-containing protein</fullName>
    </submittedName>
</protein>
<accession>F6BCW3</accession>
<organism evidence="2">
    <name type="scientific">Methanotorris igneus (strain DSM 5666 / JCM 11834 / Kol 5)</name>
    <dbReference type="NCBI Taxonomy" id="880724"/>
    <lineage>
        <taxon>Archaea</taxon>
        <taxon>Methanobacteriati</taxon>
        <taxon>Methanobacteriota</taxon>
        <taxon>Methanomada group</taxon>
        <taxon>Methanococci</taxon>
        <taxon>Methanococcales</taxon>
        <taxon>Methanocaldococcaceae</taxon>
        <taxon>Methanotorris</taxon>
    </lineage>
</organism>
<name>F6BCW3_METIK</name>
<reference evidence="1 2" key="1">
    <citation type="submission" date="2011-05" db="EMBL/GenBank/DDBJ databases">
        <title>Complete sequence of Methanotorris igneus Kol 5.</title>
        <authorList>
            <consortium name="US DOE Joint Genome Institute"/>
            <person name="Lucas S."/>
            <person name="Han J."/>
            <person name="Lapidus A."/>
            <person name="Cheng J.-F."/>
            <person name="Goodwin L."/>
            <person name="Pitluck S."/>
            <person name="Peters L."/>
            <person name="Mikhailova N."/>
            <person name="Chertkov O."/>
            <person name="Han C."/>
            <person name="Tapia R."/>
            <person name="Land M."/>
            <person name="Hauser L."/>
            <person name="Kyrpides N."/>
            <person name="Ivanova N."/>
            <person name="Pagani I."/>
            <person name="Sieprawska-Lupa M."/>
            <person name="Whitman W."/>
            <person name="Woyke T."/>
        </authorList>
    </citation>
    <scope>NUCLEOTIDE SEQUENCE [LARGE SCALE GENOMIC DNA]</scope>
    <source>
        <strain evidence="2">DSM 5666 / JCM 11834 / Kol 5</strain>
    </source>
</reference>
<keyword evidence="2" id="KW-1185">Reference proteome</keyword>
<sequence>MFIMFILKSFWYKNILVIIMKRGQLTLELILLLLGVVVGGTVVATQISNPNIGSGSEVKEFKNISMVAFSSPVPITTTDNNQNDVQIRSHTVYAKNININSTSSERNNELTIYDINGHIYKLYKKENRKGLIDKNDGNIIYIGEGESFSGKATKIIFRWKRGNSITLLIDGTNRTLKCKKVTLIANNIENPIKYTISHESGSGNFYLSFNATNATVIVE</sequence>
<dbReference type="HOGENOM" id="CLU_1232782_0_0_2"/>
<proteinExistence type="predicted"/>
<dbReference type="KEGG" id="mig:Metig_0778"/>
<dbReference type="STRING" id="880724.Metig_0778"/>